<keyword evidence="1" id="KW-0472">Membrane</keyword>
<proteinExistence type="predicted"/>
<protein>
    <submittedName>
        <fullName evidence="2">Uncharacterized protein</fullName>
    </submittedName>
</protein>
<name>A0A8J3BUY4_9ACTN</name>
<accession>A0A8J3BUY4</accession>
<gene>
    <name evidence="2" type="ORF">GCM10010124_36820</name>
</gene>
<feature type="transmembrane region" description="Helical" evidence="1">
    <location>
        <begin position="92"/>
        <end position="110"/>
    </location>
</feature>
<dbReference type="AlphaFoldDB" id="A0A8J3BUY4"/>
<dbReference type="EMBL" id="BMQC01000018">
    <property type="protein sequence ID" value="GGK40643.1"/>
    <property type="molecule type" value="Genomic_DNA"/>
</dbReference>
<dbReference type="Proteomes" id="UP000662200">
    <property type="component" value="Unassembled WGS sequence"/>
</dbReference>
<keyword evidence="3" id="KW-1185">Reference proteome</keyword>
<organism evidence="2 3">
    <name type="scientific">Pilimelia terevasa</name>
    <dbReference type="NCBI Taxonomy" id="53372"/>
    <lineage>
        <taxon>Bacteria</taxon>
        <taxon>Bacillati</taxon>
        <taxon>Actinomycetota</taxon>
        <taxon>Actinomycetes</taxon>
        <taxon>Micromonosporales</taxon>
        <taxon>Micromonosporaceae</taxon>
        <taxon>Pilimelia</taxon>
    </lineage>
</organism>
<reference evidence="2" key="2">
    <citation type="submission" date="2020-09" db="EMBL/GenBank/DDBJ databases">
        <authorList>
            <person name="Sun Q."/>
            <person name="Ohkuma M."/>
        </authorList>
    </citation>
    <scope>NUCLEOTIDE SEQUENCE</scope>
    <source>
        <strain evidence="2">JCM 3091</strain>
    </source>
</reference>
<comment type="caution">
    <text evidence="2">The sequence shown here is derived from an EMBL/GenBank/DDBJ whole genome shotgun (WGS) entry which is preliminary data.</text>
</comment>
<sequence>MTEAKPAPSRTRHALDRLARVITETLAPAVLLSVTILAVAGHVMATEGWAALAWGAVLTLFGAVIPTIYIVRGVRRGRWSNHHVTRRESRTRPLIVAALSILTVLILASVGDAPRLLVAMTVTGLVNLLVLLAITRWACHKISLHSSVAAGSLAVLATTYGPTLWFAAPLMVAVAWSRVHLREHTFLQVLTGATTGLLAGAVLFPSLL</sequence>
<evidence type="ECO:0000313" key="2">
    <source>
        <dbReference type="EMBL" id="GGK40643.1"/>
    </source>
</evidence>
<evidence type="ECO:0000313" key="3">
    <source>
        <dbReference type="Proteomes" id="UP000662200"/>
    </source>
</evidence>
<feature type="transmembrane region" description="Helical" evidence="1">
    <location>
        <begin position="186"/>
        <end position="207"/>
    </location>
</feature>
<feature type="transmembrane region" description="Helical" evidence="1">
    <location>
        <begin position="116"/>
        <end position="135"/>
    </location>
</feature>
<feature type="transmembrane region" description="Helical" evidence="1">
    <location>
        <begin position="51"/>
        <end position="71"/>
    </location>
</feature>
<keyword evidence="1" id="KW-1133">Transmembrane helix</keyword>
<reference evidence="2" key="1">
    <citation type="journal article" date="2014" name="Int. J. Syst. Evol. Microbiol.">
        <title>Complete genome sequence of Corynebacterium casei LMG S-19264T (=DSM 44701T), isolated from a smear-ripened cheese.</title>
        <authorList>
            <consortium name="US DOE Joint Genome Institute (JGI-PGF)"/>
            <person name="Walter F."/>
            <person name="Albersmeier A."/>
            <person name="Kalinowski J."/>
            <person name="Ruckert C."/>
        </authorList>
    </citation>
    <scope>NUCLEOTIDE SEQUENCE</scope>
    <source>
        <strain evidence="2">JCM 3091</strain>
    </source>
</reference>
<feature type="transmembrane region" description="Helical" evidence="1">
    <location>
        <begin position="147"/>
        <end position="166"/>
    </location>
</feature>
<feature type="transmembrane region" description="Helical" evidence="1">
    <location>
        <begin position="21"/>
        <end position="45"/>
    </location>
</feature>
<keyword evidence="1" id="KW-0812">Transmembrane</keyword>
<evidence type="ECO:0000256" key="1">
    <source>
        <dbReference type="SAM" id="Phobius"/>
    </source>
</evidence>
<dbReference type="RefSeq" id="WP_189115607.1">
    <property type="nucleotide sequence ID" value="NZ_BMQC01000018.1"/>
</dbReference>